<feature type="transmembrane region" description="Helical" evidence="1">
    <location>
        <begin position="59"/>
        <end position="76"/>
    </location>
</feature>
<name>A0A6J6KAS3_9ZZZZ</name>
<feature type="transmembrane region" description="Helical" evidence="1">
    <location>
        <begin position="9"/>
        <end position="27"/>
    </location>
</feature>
<keyword evidence="1" id="KW-0812">Transmembrane</keyword>
<keyword evidence="1" id="KW-1133">Transmembrane helix</keyword>
<dbReference type="EMBL" id="CAEZWG010000016">
    <property type="protein sequence ID" value="CAB4645435.1"/>
    <property type="molecule type" value="Genomic_DNA"/>
</dbReference>
<keyword evidence="1" id="KW-0472">Membrane</keyword>
<gene>
    <name evidence="2" type="ORF">UFOPK2234_00162</name>
</gene>
<feature type="transmembrane region" description="Helical" evidence="1">
    <location>
        <begin position="33"/>
        <end position="52"/>
    </location>
</feature>
<protein>
    <submittedName>
        <fullName evidence="2">Unannotated protein</fullName>
    </submittedName>
</protein>
<evidence type="ECO:0000313" key="2">
    <source>
        <dbReference type="EMBL" id="CAB4645435.1"/>
    </source>
</evidence>
<proteinExistence type="predicted"/>
<organism evidence="2">
    <name type="scientific">freshwater metagenome</name>
    <dbReference type="NCBI Taxonomy" id="449393"/>
    <lineage>
        <taxon>unclassified sequences</taxon>
        <taxon>metagenomes</taxon>
        <taxon>ecological metagenomes</taxon>
    </lineage>
</organism>
<dbReference type="AlphaFoldDB" id="A0A6J6KAS3"/>
<sequence>MKKLSKAKIFEWLGVVTAIVYSLLVAANIGAEFIGFTLLLASSAFIGVWAFLGKHKGILFLQFFYATAGIIGMVRWF</sequence>
<accession>A0A6J6KAS3</accession>
<reference evidence="2" key="1">
    <citation type="submission" date="2020-05" db="EMBL/GenBank/DDBJ databases">
        <authorList>
            <person name="Chiriac C."/>
            <person name="Salcher M."/>
            <person name="Ghai R."/>
            <person name="Kavagutti S V."/>
        </authorList>
    </citation>
    <scope>NUCLEOTIDE SEQUENCE</scope>
</reference>
<evidence type="ECO:0000256" key="1">
    <source>
        <dbReference type="SAM" id="Phobius"/>
    </source>
</evidence>